<dbReference type="PANTHER" id="PTHR42059">
    <property type="entry name" value="TNT DOMAIN-CONTAINING PROTEIN"/>
    <property type="match status" value="1"/>
</dbReference>
<keyword evidence="1" id="KW-0732">Signal</keyword>
<dbReference type="AlphaFoldDB" id="A0AAJ6VTI0"/>
<dbReference type="RefSeq" id="XP_001399704.3">
    <property type="nucleotide sequence ID" value="XM_001399667.3"/>
</dbReference>
<organism evidence="3">
    <name type="scientific">Aspergillus niger</name>
    <dbReference type="NCBI Taxonomy" id="5061"/>
    <lineage>
        <taxon>Eukaryota</taxon>
        <taxon>Fungi</taxon>
        <taxon>Dikarya</taxon>
        <taxon>Ascomycota</taxon>
        <taxon>Pezizomycotina</taxon>
        <taxon>Eurotiomycetes</taxon>
        <taxon>Eurotiomycetidae</taxon>
        <taxon>Eurotiales</taxon>
        <taxon>Aspergillaceae</taxon>
        <taxon>Aspergillus</taxon>
        <taxon>Aspergillus subgen. Circumdati</taxon>
    </lineage>
</organism>
<feature type="chain" id="PRO_5044758120" description="TNT domain-containing protein" evidence="1">
    <location>
        <begin position="22"/>
        <end position="261"/>
    </location>
</feature>
<dbReference type="InterPro" id="IPR025331">
    <property type="entry name" value="TNT"/>
</dbReference>
<dbReference type="InterPro" id="IPR053024">
    <property type="entry name" value="Fungal_surface_NADase"/>
</dbReference>
<dbReference type="VEuPathDB" id="FungiDB:An02g05680"/>
<evidence type="ECO:0000259" key="2">
    <source>
        <dbReference type="Pfam" id="PF14021"/>
    </source>
</evidence>
<reference evidence="3" key="2">
    <citation type="submission" date="2025-08" db="UniProtKB">
        <authorList>
            <consortium name="RefSeq"/>
        </authorList>
    </citation>
    <scope>IDENTIFICATION</scope>
</reference>
<protein>
    <recommendedName>
        <fullName evidence="2">TNT domain-containing protein</fullName>
    </recommendedName>
</protein>
<dbReference type="KEGG" id="ang:An02g05680"/>
<feature type="domain" description="TNT" evidence="2">
    <location>
        <begin position="142"/>
        <end position="233"/>
    </location>
</feature>
<accession>A0AAJ6VTI0</accession>
<gene>
    <name evidence="3" type="ORF">An02g05680</name>
</gene>
<reference evidence="3" key="1">
    <citation type="submission" date="2025-02" db="EMBL/GenBank/DDBJ databases">
        <authorList>
            <consortium name="NCBI Genome Project"/>
        </authorList>
    </citation>
    <scope>NUCLEOTIDE SEQUENCE</scope>
</reference>
<feature type="signal peptide" evidence="1">
    <location>
        <begin position="1"/>
        <end position="21"/>
    </location>
</feature>
<proteinExistence type="predicted"/>
<name>A0AAJ6VTI0_ASPNG</name>
<evidence type="ECO:0000313" key="3">
    <source>
        <dbReference type="RefSeq" id="XP_001399704.3"/>
    </source>
</evidence>
<evidence type="ECO:0000256" key="1">
    <source>
        <dbReference type="SAM" id="SignalP"/>
    </source>
</evidence>
<dbReference type="Pfam" id="PF14021">
    <property type="entry name" value="TNT"/>
    <property type="match status" value="1"/>
</dbReference>
<sequence>MVRLARVALLLVPLLGTFSHAIQTERKERGLTLMPPPPQAEDYPESCTNPCDGLIPDRNITNQEPFHCDYCICKNKLLGWSNIQIPANFTTMFDGWQALGGQCPKDWLCTWANWATYQFDSTNNKLVYAPNNGFNGCPQTVTLPVGTLVDRFGTENGSYLAPEGTPYAERSIGPGSLNKYNKSTEFNYWKYIVRQPFQAQAGSILPWASQPGGGQQYYVKGGLAPLRDAGKLELIAAETYEVDEAWEAAQALDGDYPPEDE</sequence>
<dbReference type="GeneID" id="4979057"/>
<dbReference type="PANTHER" id="PTHR42059:SF1">
    <property type="entry name" value="TNT DOMAIN-CONTAINING PROTEIN"/>
    <property type="match status" value="1"/>
</dbReference>